<evidence type="ECO:0000313" key="15">
    <source>
        <dbReference type="EMBL" id="MCZ8548236.1"/>
    </source>
</evidence>
<dbReference type="EMBL" id="JAPFQA010000023">
    <property type="protein sequence ID" value="MCZ8548236.1"/>
    <property type="molecule type" value="Genomic_DNA"/>
</dbReference>
<dbReference type="PANTHER" id="PTHR30529">
    <property type="entry name" value="CYTOCHROME B561"/>
    <property type="match status" value="1"/>
</dbReference>
<dbReference type="InterPro" id="IPR052168">
    <property type="entry name" value="Cytochrome_b561_oxidase"/>
</dbReference>
<organism evidence="15 16">
    <name type="scientific">Mesorhizobium qingshengii</name>
    <dbReference type="NCBI Taxonomy" id="1165689"/>
    <lineage>
        <taxon>Bacteria</taxon>
        <taxon>Pseudomonadati</taxon>
        <taxon>Pseudomonadota</taxon>
        <taxon>Alphaproteobacteria</taxon>
        <taxon>Hyphomicrobiales</taxon>
        <taxon>Phyllobacteriaceae</taxon>
        <taxon>Mesorhizobium</taxon>
    </lineage>
</organism>
<keyword evidence="5" id="KW-0349">Heme</keyword>
<evidence type="ECO:0000256" key="12">
    <source>
        <dbReference type="ARBA" id="ARBA00037975"/>
    </source>
</evidence>
<feature type="transmembrane region" description="Helical" evidence="13">
    <location>
        <begin position="95"/>
        <end position="116"/>
    </location>
</feature>
<evidence type="ECO:0000313" key="16">
    <source>
        <dbReference type="Proteomes" id="UP001152178"/>
    </source>
</evidence>
<comment type="caution">
    <text evidence="15">The sequence shown here is derived from an EMBL/GenBank/DDBJ whole genome shotgun (WGS) entry which is preliminary data.</text>
</comment>
<feature type="domain" description="Cytochrome b561 bacterial/Ni-hydrogenase" evidence="14">
    <location>
        <begin position="58"/>
        <end position="227"/>
    </location>
</feature>
<evidence type="ECO:0000256" key="11">
    <source>
        <dbReference type="ARBA" id="ARBA00023136"/>
    </source>
</evidence>
<keyword evidence="11 13" id="KW-0472">Membrane</keyword>
<keyword evidence="16" id="KW-1185">Reference proteome</keyword>
<keyword evidence="9 13" id="KW-1133">Transmembrane helix</keyword>
<evidence type="ECO:0000256" key="13">
    <source>
        <dbReference type="SAM" id="Phobius"/>
    </source>
</evidence>
<dbReference type="PANTHER" id="PTHR30529:SF1">
    <property type="entry name" value="CYTOCHROME B561 HOMOLOG 2"/>
    <property type="match status" value="1"/>
</dbReference>
<comment type="similarity">
    <text evidence="12">Belongs to the cytochrome b561 family.</text>
</comment>
<evidence type="ECO:0000256" key="5">
    <source>
        <dbReference type="ARBA" id="ARBA00022617"/>
    </source>
</evidence>
<evidence type="ECO:0000256" key="2">
    <source>
        <dbReference type="ARBA" id="ARBA00004651"/>
    </source>
</evidence>
<evidence type="ECO:0000256" key="6">
    <source>
        <dbReference type="ARBA" id="ARBA00022692"/>
    </source>
</evidence>
<comment type="cofactor">
    <cofactor evidence="1">
        <name>heme b</name>
        <dbReference type="ChEBI" id="CHEBI:60344"/>
    </cofactor>
</comment>
<keyword evidence="6 13" id="KW-0812">Transmembrane</keyword>
<comment type="subcellular location">
    <subcellularLocation>
        <location evidence="2">Cell membrane</location>
        <topology evidence="2">Multi-pass membrane protein</topology>
    </subcellularLocation>
</comment>
<feature type="transmembrane region" description="Helical" evidence="13">
    <location>
        <begin position="195"/>
        <end position="217"/>
    </location>
</feature>
<evidence type="ECO:0000259" key="14">
    <source>
        <dbReference type="Pfam" id="PF01292"/>
    </source>
</evidence>
<evidence type="ECO:0000256" key="9">
    <source>
        <dbReference type="ARBA" id="ARBA00022989"/>
    </source>
</evidence>
<evidence type="ECO:0000256" key="10">
    <source>
        <dbReference type="ARBA" id="ARBA00023004"/>
    </source>
</evidence>
<keyword evidence="7" id="KW-0479">Metal-binding</keyword>
<keyword evidence="3" id="KW-0813">Transport</keyword>
<evidence type="ECO:0000256" key="1">
    <source>
        <dbReference type="ARBA" id="ARBA00001970"/>
    </source>
</evidence>
<proteinExistence type="inferred from homology"/>
<protein>
    <submittedName>
        <fullName evidence="15">Cytochrome b/b6 domain-containing protein</fullName>
    </submittedName>
</protein>
<keyword evidence="8" id="KW-0249">Electron transport</keyword>
<accession>A0ABT4R3B2</accession>
<evidence type="ECO:0000256" key="4">
    <source>
        <dbReference type="ARBA" id="ARBA00022475"/>
    </source>
</evidence>
<dbReference type="Proteomes" id="UP001152178">
    <property type="component" value="Unassembled WGS sequence"/>
</dbReference>
<name>A0ABT4R3B2_9HYPH</name>
<keyword evidence="10" id="KW-0408">Iron</keyword>
<feature type="transmembrane region" description="Helical" evidence="13">
    <location>
        <begin position="65"/>
        <end position="83"/>
    </location>
</feature>
<evidence type="ECO:0000256" key="8">
    <source>
        <dbReference type="ARBA" id="ARBA00022982"/>
    </source>
</evidence>
<evidence type="ECO:0000256" key="7">
    <source>
        <dbReference type="ARBA" id="ARBA00022723"/>
    </source>
</evidence>
<dbReference type="InterPro" id="IPR011577">
    <property type="entry name" value="Cyt_b561_bac/Ni-Hgenase"/>
</dbReference>
<gene>
    <name evidence="15" type="ORF">OOJ09_29030</name>
</gene>
<reference evidence="15" key="1">
    <citation type="submission" date="2022-11" db="EMBL/GenBank/DDBJ databases">
        <authorList>
            <person name="Coimbra C."/>
        </authorList>
    </citation>
    <scope>NUCLEOTIDE SEQUENCE</scope>
    <source>
        <strain evidence="15">Jales19</strain>
    </source>
</reference>
<feature type="transmembrane region" description="Helical" evidence="13">
    <location>
        <begin position="137"/>
        <end position="157"/>
    </location>
</feature>
<dbReference type="InterPro" id="IPR016174">
    <property type="entry name" value="Di-haem_cyt_TM"/>
</dbReference>
<keyword evidence="4" id="KW-1003">Cell membrane</keyword>
<sequence length="236" mass="26173">MASNSSCRSGFRSSHVAPSEEPVFLRNLAHWRGRNHHGLMHAFDNRRASEVRENRRLHWHFGVRLLHWLTAIALAAQIAIAFGPMNGPGMATMNWLPLHMSIGVTILATIVLRLCWRVSTRAPVRPTSRFMRFATTFFHVSLYAAILAVLITGWLGYRPMPFMPPARLFGTLPVPLAPSVGALSARGFALIHAKLVWILLGLAGVHILAALAHFALLRDGVMRSMVFSRSDTASRG</sequence>
<dbReference type="SUPFAM" id="SSF81342">
    <property type="entry name" value="Transmembrane di-heme cytochromes"/>
    <property type="match status" value="1"/>
</dbReference>
<dbReference type="RefSeq" id="WP_269908491.1">
    <property type="nucleotide sequence ID" value="NZ_JAPFQA010000023.1"/>
</dbReference>
<dbReference type="Pfam" id="PF01292">
    <property type="entry name" value="Ni_hydr_CYTB"/>
    <property type="match status" value="1"/>
</dbReference>
<evidence type="ECO:0000256" key="3">
    <source>
        <dbReference type="ARBA" id="ARBA00022448"/>
    </source>
</evidence>